<evidence type="ECO:0000256" key="1">
    <source>
        <dbReference type="ARBA" id="ARBA00008779"/>
    </source>
</evidence>
<dbReference type="AlphaFoldDB" id="A0A382CZJ5"/>
<proteinExistence type="inferred from homology"/>
<feature type="domain" description="Sulfatase N-terminal" evidence="2">
    <location>
        <begin position="24"/>
        <end position="338"/>
    </location>
</feature>
<gene>
    <name evidence="3" type="ORF">METZ01_LOCUS184133</name>
</gene>
<accession>A0A382CZJ5</accession>
<reference evidence="3" key="1">
    <citation type="submission" date="2018-05" db="EMBL/GenBank/DDBJ databases">
        <authorList>
            <person name="Lanie J.A."/>
            <person name="Ng W.-L."/>
            <person name="Kazmierczak K.M."/>
            <person name="Andrzejewski T.M."/>
            <person name="Davidsen T.M."/>
            <person name="Wayne K.J."/>
            <person name="Tettelin H."/>
            <person name="Glass J.I."/>
            <person name="Rusch D."/>
            <person name="Podicherti R."/>
            <person name="Tsui H.-C.T."/>
            <person name="Winkler M.E."/>
        </authorList>
    </citation>
    <scope>NUCLEOTIDE SEQUENCE</scope>
</reference>
<dbReference type="PANTHER" id="PTHR42693:SF33">
    <property type="entry name" value="ARYLSULFATASE"/>
    <property type="match status" value="1"/>
</dbReference>
<dbReference type="EMBL" id="UINC01036783">
    <property type="protein sequence ID" value="SVB31279.1"/>
    <property type="molecule type" value="Genomic_DNA"/>
</dbReference>
<dbReference type="InterPro" id="IPR050738">
    <property type="entry name" value="Sulfatase"/>
</dbReference>
<evidence type="ECO:0000313" key="3">
    <source>
        <dbReference type="EMBL" id="SVB31279.1"/>
    </source>
</evidence>
<dbReference type="Gene3D" id="3.40.720.10">
    <property type="entry name" value="Alkaline Phosphatase, subunit A"/>
    <property type="match status" value="2"/>
</dbReference>
<protein>
    <recommendedName>
        <fullName evidence="2">Sulfatase N-terminal domain-containing protein</fullName>
    </recommendedName>
</protein>
<dbReference type="InterPro" id="IPR017850">
    <property type="entry name" value="Alkaline_phosphatase_core_sf"/>
</dbReference>
<sequence>MVSNLLYEHCALIITINVMIDMKPNIFLLTIDSVRAERFYGPKKSAVTPNFDSIIKNGLFFTQNIASSDQTGTSIASIFTGRYPINSGVTQYNFNFDFVTFFDELKKMGYSLYSCTHDLLMFKKITKNFKQHLEYIYAKKNSYPHLDNDLGSKILKNFLNKKMDEPWMFYCHLVDLKDPTIWAKDFDDKRFGKTIYDRNLSALDTWIGKFLESIDLTNTLFVITTDHGEYVTSSSDNLEKSIRKISNVGKKFGFLESIGKKPFATSLKIARKMKQRQAENLTLSEKRNYFLKRAGTALFDDLVKVPLLFIGYGIKEPKIISSQVRHIDIFPTIFEFAGLPITNSSIDGKSNVPLYKGIKPDESSAYIEAGSIDPKKTGAVIGLRTSNYKYFRSRNNPKENVNLYDLQKDPKEEHNILDAELIKKMEEKLSYFIEKSKSFEKNKINDDEAIELEKELRKMGYIV</sequence>
<name>A0A382CZJ5_9ZZZZ</name>
<evidence type="ECO:0000259" key="2">
    <source>
        <dbReference type="Pfam" id="PF00884"/>
    </source>
</evidence>
<comment type="similarity">
    <text evidence="1">Belongs to the sulfatase family.</text>
</comment>
<dbReference type="Pfam" id="PF00884">
    <property type="entry name" value="Sulfatase"/>
    <property type="match status" value="1"/>
</dbReference>
<dbReference type="InterPro" id="IPR000917">
    <property type="entry name" value="Sulfatase_N"/>
</dbReference>
<dbReference type="GO" id="GO:0004065">
    <property type="term" value="F:arylsulfatase activity"/>
    <property type="evidence" value="ECO:0007669"/>
    <property type="project" value="TreeGrafter"/>
</dbReference>
<dbReference type="PANTHER" id="PTHR42693">
    <property type="entry name" value="ARYLSULFATASE FAMILY MEMBER"/>
    <property type="match status" value="1"/>
</dbReference>
<organism evidence="3">
    <name type="scientific">marine metagenome</name>
    <dbReference type="NCBI Taxonomy" id="408172"/>
    <lineage>
        <taxon>unclassified sequences</taxon>
        <taxon>metagenomes</taxon>
        <taxon>ecological metagenomes</taxon>
    </lineage>
</organism>
<dbReference type="SUPFAM" id="SSF53649">
    <property type="entry name" value="Alkaline phosphatase-like"/>
    <property type="match status" value="1"/>
</dbReference>